<evidence type="ECO:0000256" key="1">
    <source>
        <dbReference type="ARBA" id="ARBA00004370"/>
    </source>
</evidence>
<organism evidence="6 7">
    <name type="scientific">Craterilacuibacter sinensis</name>
    <dbReference type="NCBI Taxonomy" id="2686017"/>
    <lineage>
        <taxon>Bacteria</taxon>
        <taxon>Pseudomonadati</taxon>
        <taxon>Pseudomonadota</taxon>
        <taxon>Betaproteobacteria</taxon>
        <taxon>Neisseriales</taxon>
        <taxon>Neisseriaceae</taxon>
        <taxon>Craterilacuibacter</taxon>
    </lineage>
</organism>
<feature type="transmembrane region" description="Helical" evidence="5">
    <location>
        <begin position="106"/>
        <end position="126"/>
    </location>
</feature>
<dbReference type="PANTHER" id="PTHR35371">
    <property type="entry name" value="INNER MEMBRANE PROTEIN"/>
    <property type="match status" value="1"/>
</dbReference>
<dbReference type="Gene3D" id="1.20.120.550">
    <property type="entry name" value="Membrane associated eicosanoid/glutathione metabolism-like domain"/>
    <property type="match status" value="1"/>
</dbReference>
<dbReference type="InterPro" id="IPR023352">
    <property type="entry name" value="MAPEG-like_dom_sf"/>
</dbReference>
<dbReference type="SUPFAM" id="SSF161084">
    <property type="entry name" value="MAPEG domain-like"/>
    <property type="match status" value="1"/>
</dbReference>
<feature type="transmembrane region" description="Helical" evidence="5">
    <location>
        <begin position="61"/>
        <end position="86"/>
    </location>
</feature>
<dbReference type="PANTHER" id="PTHR35371:SF1">
    <property type="entry name" value="BLR7753 PROTEIN"/>
    <property type="match status" value="1"/>
</dbReference>
<evidence type="ECO:0000313" key="7">
    <source>
        <dbReference type="Proteomes" id="UP000467214"/>
    </source>
</evidence>
<protein>
    <recommendedName>
        <fullName evidence="8">MAPEG family protein</fullName>
    </recommendedName>
</protein>
<comment type="caution">
    <text evidence="6">The sequence shown here is derived from an EMBL/GenBank/DDBJ whole genome shotgun (WGS) entry which is preliminary data.</text>
</comment>
<keyword evidence="4 5" id="KW-0472">Membrane</keyword>
<keyword evidence="3 5" id="KW-1133">Transmembrane helix</keyword>
<keyword evidence="2 5" id="KW-0812">Transmembrane</keyword>
<accession>A0A845BJ14</accession>
<evidence type="ECO:0000256" key="5">
    <source>
        <dbReference type="SAM" id="Phobius"/>
    </source>
</evidence>
<dbReference type="AlphaFoldDB" id="A0A845BJ14"/>
<dbReference type="Proteomes" id="UP000467214">
    <property type="component" value="Unassembled WGS sequence"/>
</dbReference>
<proteinExistence type="predicted"/>
<dbReference type="EMBL" id="WSSB01000003">
    <property type="protein sequence ID" value="MXR36182.1"/>
    <property type="molecule type" value="Genomic_DNA"/>
</dbReference>
<reference evidence="6 7" key="1">
    <citation type="submission" date="2019-12" db="EMBL/GenBank/DDBJ databases">
        <title>Neisseriaceae gen. nov. sp. Genome sequencing and assembly.</title>
        <authorList>
            <person name="Liu Z."/>
            <person name="Li A."/>
        </authorList>
    </citation>
    <scope>NUCLEOTIDE SEQUENCE [LARGE SCALE GENOMIC DNA]</scope>
    <source>
        <strain evidence="6 7">B2N2-7</strain>
    </source>
</reference>
<evidence type="ECO:0000256" key="4">
    <source>
        <dbReference type="ARBA" id="ARBA00023136"/>
    </source>
</evidence>
<comment type="subcellular location">
    <subcellularLocation>
        <location evidence="1">Membrane</location>
    </subcellularLocation>
</comment>
<name>A0A845BJ14_9NEIS</name>
<evidence type="ECO:0000256" key="2">
    <source>
        <dbReference type="ARBA" id="ARBA00022692"/>
    </source>
</evidence>
<evidence type="ECO:0008006" key="8">
    <source>
        <dbReference type="Google" id="ProtNLM"/>
    </source>
</evidence>
<evidence type="ECO:0000313" key="6">
    <source>
        <dbReference type="EMBL" id="MXR36182.1"/>
    </source>
</evidence>
<keyword evidence="7" id="KW-1185">Reference proteome</keyword>
<dbReference type="Pfam" id="PF01124">
    <property type="entry name" value="MAPEG"/>
    <property type="match status" value="1"/>
</dbReference>
<dbReference type="GO" id="GO:0016020">
    <property type="term" value="C:membrane"/>
    <property type="evidence" value="ECO:0007669"/>
    <property type="project" value="UniProtKB-SubCell"/>
</dbReference>
<gene>
    <name evidence="6" type="ORF">GQF02_04225</name>
</gene>
<evidence type="ECO:0000256" key="3">
    <source>
        <dbReference type="ARBA" id="ARBA00022989"/>
    </source>
</evidence>
<sequence>MGFALWSLLIASLLPLLWAVLAKAGAPYDNHQPRTVLANATGHRLRANWAQQNAWEALTPWVAAVLVAQWVGVSQALMDVAALIFIAARLAHGVFYMTDRPTLRSLAWLLGFAAMVSLYVAAARVAA</sequence>
<dbReference type="InterPro" id="IPR001129">
    <property type="entry name" value="Membr-assoc_MAPEG"/>
</dbReference>